<organism evidence="2 3">
    <name type="scientific">Opisthorchis viverrini</name>
    <name type="common">Southeast Asian liver fluke</name>
    <dbReference type="NCBI Taxonomy" id="6198"/>
    <lineage>
        <taxon>Eukaryota</taxon>
        <taxon>Metazoa</taxon>
        <taxon>Spiralia</taxon>
        <taxon>Lophotrochozoa</taxon>
        <taxon>Platyhelminthes</taxon>
        <taxon>Trematoda</taxon>
        <taxon>Digenea</taxon>
        <taxon>Opisthorchiida</taxon>
        <taxon>Opisthorchiata</taxon>
        <taxon>Opisthorchiidae</taxon>
        <taxon>Opisthorchis</taxon>
    </lineage>
</organism>
<dbReference type="CTD" id="20322961"/>
<protein>
    <submittedName>
        <fullName evidence="2">Uncharacterized protein</fullName>
    </submittedName>
</protein>
<dbReference type="Proteomes" id="UP000054324">
    <property type="component" value="Unassembled WGS sequence"/>
</dbReference>
<keyword evidence="3" id="KW-1185">Reference proteome</keyword>
<reference evidence="2 3" key="1">
    <citation type="submission" date="2013-11" db="EMBL/GenBank/DDBJ databases">
        <title>Opisthorchis viverrini - life in the bile duct.</title>
        <authorList>
            <person name="Young N.D."/>
            <person name="Nagarajan N."/>
            <person name="Lin S.J."/>
            <person name="Korhonen P.K."/>
            <person name="Jex A.R."/>
            <person name="Hall R.S."/>
            <person name="Safavi-Hemami H."/>
            <person name="Kaewkong W."/>
            <person name="Bertrand D."/>
            <person name="Gao S."/>
            <person name="Seet Q."/>
            <person name="Wongkham S."/>
            <person name="Teh B.T."/>
            <person name="Wongkham C."/>
            <person name="Intapan P.M."/>
            <person name="Maleewong W."/>
            <person name="Yang X."/>
            <person name="Hu M."/>
            <person name="Wang Z."/>
            <person name="Hofmann A."/>
            <person name="Sternberg P.W."/>
            <person name="Tan P."/>
            <person name="Wang J."/>
            <person name="Gasser R.B."/>
        </authorList>
    </citation>
    <scope>NUCLEOTIDE SEQUENCE [LARGE SCALE GENOMIC DNA]</scope>
</reference>
<sequence>MPSCYSKRKAYLARVHEVTTEVRRRLLQITATAKAGGDSQPYHPAKCSDAEPYISTNKKPEITTADNVT</sequence>
<dbReference type="EMBL" id="KL596855">
    <property type="protein sequence ID" value="KER23297.1"/>
    <property type="molecule type" value="Genomic_DNA"/>
</dbReference>
<dbReference type="AlphaFoldDB" id="A0A074ZCH0"/>
<evidence type="ECO:0000313" key="3">
    <source>
        <dbReference type="Proteomes" id="UP000054324"/>
    </source>
</evidence>
<dbReference type="KEGG" id="ovi:T265_08782"/>
<dbReference type="RefSeq" id="XP_009172946.1">
    <property type="nucleotide sequence ID" value="XM_009174682.1"/>
</dbReference>
<evidence type="ECO:0000256" key="1">
    <source>
        <dbReference type="SAM" id="MobiDB-lite"/>
    </source>
</evidence>
<proteinExistence type="predicted"/>
<gene>
    <name evidence="2" type="ORF">T265_08782</name>
</gene>
<evidence type="ECO:0000313" key="2">
    <source>
        <dbReference type="EMBL" id="KER23297.1"/>
    </source>
</evidence>
<feature type="region of interest" description="Disordered" evidence="1">
    <location>
        <begin position="32"/>
        <end position="69"/>
    </location>
</feature>
<accession>A0A074ZCH0</accession>
<name>A0A074ZCH0_OPIVI</name>
<dbReference type="GeneID" id="20322961"/>